<dbReference type="NCBIfam" id="TIGR01509">
    <property type="entry name" value="HAD-SF-IA-v3"/>
    <property type="match status" value="1"/>
</dbReference>
<dbReference type="SUPFAM" id="SSF56784">
    <property type="entry name" value="HAD-like"/>
    <property type="match status" value="1"/>
</dbReference>
<name>A0A217EDQ0_9GAMM</name>
<organism evidence="1 2">
    <name type="scientific">Acinetobacter apis</name>
    <dbReference type="NCBI Taxonomy" id="1229165"/>
    <lineage>
        <taxon>Bacteria</taxon>
        <taxon>Pseudomonadati</taxon>
        <taxon>Pseudomonadota</taxon>
        <taxon>Gammaproteobacteria</taxon>
        <taxon>Moraxellales</taxon>
        <taxon>Moraxellaceae</taxon>
        <taxon>Acinetobacter</taxon>
    </lineage>
</organism>
<dbReference type="InterPro" id="IPR041492">
    <property type="entry name" value="HAD_2"/>
</dbReference>
<sequence length="218" mass="25866">MKKQIYMFDMDGTLLDLAYDELIWNTVVPNELVKHHPMQPEKIKQKLHQQYTEYQNTLSWYSTTFWSNTLQIDILQLHRLHALHIQPRAGCYELLAELNRRGHECWIVTNADLANLNLKLENTLLRPYFKHIISSESIGYPKEHEQFWHHVMAKYPFSVKESVFIDDTYRVLNQAEQYGFQHVWMISQPSSQSEMKTQLPYPSINALTDLIPFISRLS</sequence>
<dbReference type="Gene3D" id="3.40.50.1000">
    <property type="entry name" value="HAD superfamily/HAD-like"/>
    <property type="match status" value="1"/>
</dbReference>
<dbReference type="CDD" id="cd01427">
    <property type="entry name" value="HAD_like"/>
    <property type="match status" value="1"/>
</dbReference>
<dbReference type="GO" id="GO:0008967">
    <property type="term" value="F:phosphoglycolate phosphatase activity"/>
    <property type="evidence" value="ECO:0007669"/>
    <property type="project" value="TreeGrafter"/>
</dbReference>
<keyword evidence="2" id="KW-1185">Reference proteome</keyword>
<evidence type="ECO:0000313" key="2">
    <source>
        <dbReference type="Proteomes" id="UP000243463"/>
    </source>
</evidence>
<dbReference type="GO" id="GO:0006281">
    <property type="term" value="P:DNA repair"/>
    <property type="evidence" value="ECO:0007669"/>
    <property type="project" value="TreeGrafter"/>
</dbReference>
<dbReference type="PRINTS" id="PR00413">
    <property type="entry name" value="HADHALOGNASE"/>
</dbReference>
<dbReference type="PANTHER" id="PTHR43434:SF3">
    <property type="entry name" value="GMP_IMP NUCLEOTIDASE YRFG"/>
    <property type="match status" value="1"/>
</dbReference>
<keyword evidence="1" id="KW-0378">Hydrolase</keyword>
<dbReference type="InterPro" id="IPR036412">
    <property type="entry name" value="HAD-like_sf"/>
</dbReference>
<dbReference type="RefSeq" id="WP_088822568.1">
    <property type="nucleotide sequence ID" value="NZ_FZLN01000001.1"/>
</dbReference>
<protein>
    <submittedName>
        <fullName evidence="1">Putative hydrolase of the HAD superfamily</fullName>
    </submittedName>
</protein>
<dbReference type="InterPro" id="IPR023214">
    <property type="entry name" value="HAD_sf"/>
</dbReference>
<dbReference type="GO" id="GO:0005829">
    <property type="term" value="C:cytosol"/>
    <property type="evidence" value="ECO:0007669"/>
    <property type="project" value="TreeGrafter"/>
</dbReference>
<gene>
    <name evidence="1" type="ORF">SAMN05444584_0448</name>
</gene>
<dbReference type="Gene3D" id="1.10.150.520">
    <property type="match status" value="1"/>
</dbReference>
<dbReference type="SFLD" id="SFLDS00003">
    <property type="entry name" value="Haloacid_Dehalogenase"/>
    <property type="match status" value="1"/>
</dbReference>
<dbReference type="AlphaFoldDB" id="A0A217EDQ0"/>
<dbReference type="InterPro" id="IPR006439">
    <property type="entry name" value="HAD-SF_hydro_IA"/>
</dbReference>
<accession>A0A217EDQ0</accession>
<reference evidence="2" key="1">
    <citation type="submission" date="2017-06" db="EMBL/GenBank/DDBJ databases">
        <authorList>
            <person name="Varghese N."/>
            <person name="Submissions S."/>
        </authorList>
    </citation>
    <scope>NUCLEOTIDE SEQUENCE [LARGE SCALE GENOMIC DNA]</scope>
    <source>
        <strain evidence="2">ANC 5114</strain>
    </source>
</reference>
<dbReference type="PANTHER" id="PTHR43434">
    <property type="entry name" value="PHOSPHOGLYCOLATE PHOSPHATASE"/>
    <property type="match status" value="1"/>
</dbReference>
<dbReference type="OrthoDB" id="9773910at2"/>
<dbReference type="EMBL" id="FZLN01000001">
    <property type="protein sequence ID" value="SNQ28524.1"/>
    <property type="molecule type" value="Genomic_DNA"/>
</dbReference>
<dbReference type="InterPro" id="IPR050155">
    <property type="entry name" value="HAD-like_hydrolase_sf"/>
</dbReference>
<proteinExistence type="predicted"/>
<dbReference type="Pfam" id="PF13419">
    <property type="entry name" value="HAD_2"/>
    <property type="match status" value="1"/>
</dbReference>
<evidence type="ECO:0000313" key="1">
    <source>
        <dbReference type="EMBL" id="SNQ28524.1"/>
    </source>
</evidence>
<dbReference type="Proteomes" id="UP000243463">
    <property type="component" value="Unassembled WGS sequence"/>
</dbReference>
<dbReference type="SFLD" id="SFLDG01129">
    <property type="entry name" value="C1.5:_HAD__Beta-PGM__Phosphata"/>
    <property type="match status" value="1"/>
</dbReference>